<evidence type="ECO:0000259" key="13">
    <source>
        <dbReference type="PROSITE" id="PS51005"/>
    </source>
</evidence>
<evidence type="ECO:0000256" key="12">
    <source>
        <dbReference type="SAM" id="Phobius"/>
    </source>
</evidence>
<dbReference type="PANTHER" id="PTHR31744">
    <property type="entry name" value="PROTEIN CUP-SHAPED COTYLEDON 2-RELATED"/>
    <property type="match status" value="1"/>
</dbReference>
<proteinExistence type="predicted"/>
<dbReference type="InterPro" id="IPR003441">
    <property type="entry name" value="NAC-dom"/>
</dbReference>
<evidence type="ECO:0000313" key="15">
    <source>
        <dbReference type="Proteomes" id="UP001632038"/>
    </source>
</evidence>
<feature type="region of interest" description="Disordered" evidence="11">
    <location>
        <begin position="187"/>
        <end position="217"/>
    </location>
</feature>
<dbReference type="Pfam" id="PF02365">
    <property type="entry name" value="NAM"/>
    <property type="match status" value="1"/>
</dbReference>
<dbReference type="GO" id="GO:0005634">
    <property type="term" value="C:nucleus"/>
    <property type="evidence" value="ECO:0007669"/>
    <property type="project" value="UniProtKB-SubCell"/>
</dbReference>
<dbReference type="EMBL" id="JAVIJP010000005">
    <property type="protein sequence ID" value="KAL3653747.1"/>
    <property type="molecule type" value="Genomic_DNA"/>
</dbReference>
<sequence length="549" mass="62371">MTVLSVRTLPVGYRFRPTDEELVDHYLRHKINRRDKEVNAIREIDICKWEPWDLPDLSVVESADNEWFFFCPKDRKYQNGQRLNRATEKGYWKATGKDRNISSRKGTKIGMKKTLVFYLGRAPEGKRTPWVIHEYRTLDQSLDGTHPGQGSFVLCRLFKKADLKPDNVVDLTNLNEVEDISLPPTVIKSSSEDEQPESVTPTFGGPTEMRPSTVESHPTFEPEKVIDTSVPIDWQSNSCTADEMDDNVLDITSIEPNEELEKLLADFCPPLHQTSDWNMFSPFHSQIQSELENPYLHNSFPSDINNNSQHNNSFQYGSNAIADINEFLNSVLIEPEGPNFGLNLSASYSDSPKYIGNIQSVNESNSSCDNEVCQEQVEFQRCMKFEVIEEESPVQSEVTSDTGIIIRHRRNSNQPNVQNSAPHGDTTRRLRFSTKFQLGPVQCGFCESTDVSKINRELELSLDDKATDALVSDELKKPKDEQSPRDLSTTLNSGGKLQDNNERAEVHPMVITECASTHSVSSSTRYMPKVLVLIGLIIMLVAVWYYIMF</sequence>
<dbReference type="GO" id="GO:0016020">
    <property type="term" value="C:membrane"/>
    <property type="evidence" value="ECO:0007669"/>
    <property type="project" value="UniProtKB-SubCell"/>
</dbReference>
<dbReference type="AlphaFoldDB" id="A0ABD3EH57"/>
<dbReference type="PROSITE" id="PS51005">
    <property type="entry name" value="NAC"/>
    <property type="match status" value="1"/>
</dbReference>
<keyword evidence="6" id="KW-0238">DNA-binding</keyword>
<feature type="compositionally biased region" description="Basic and acidic residues" evidence="11">
    <location>
        <begin position="473"/>
        <end position="484"/>
    </location>
</feature>
<organism evidence="14 15">
    <name type="scientific">Castilleja foliolosa</name>
    <dbReference type="NCBI Taxonomy" id="1961234"/>
    <lineage>
        <taxon>Eukaryota</taxon>
        <taxon>Viridiplantae</taxon>
        <taxon>Streptophyta</taxon>
        <taxon>Embryophyta</taxon>
        <taxon>Tracheophyta</taxon>
        <taxon>Spermatophyta</taxon>
        <taxon>Magnoliopsida</taxon>
        <taxon>eudicotyledons</taxon>
        <taxon>Gunneridae</taxon>
        <taxon>Pentapetalae</taxon>
        <taxon>asterids</taxon>
        <taxon>lamiids</taxon>
        <taxon>Lamiales</taxon>
        <taxon>Orobanchaceae</taxon>
        <taxon>Pedicularideae</taxon>
        <taxon>Castillejinae</taxon>
        <taxon>Castilleja</taxon>
    </lineage>
</organism>
<name>A0ABD3EH57_9LAMI</name>
<keyword evidence="5" id="KW-0805">Transcription regulation</keyword>
<keyword evidence="3 12" id="KW-0812">Transmembrane</keyword>
<dbReference type="PANTHER" id="PTHR31744:SF216">
    <property type="entry name" value="NAC TRANSCRIPTION FACTOR"/>
    <property type="match status" value="1"/>
</dbReference>
<comment type="caution">
    <text evidence="14">The sequence shown here is derived from an EMBL/GenBank/DDBJ whole genome shotgun (WGS) entry which is preliminary data.</text>
</comment>
<keyword evidence="8" id="KW-0010">Activator</keyword>
<dbReference type="FunFam" id="2.170.150.80:FF:000002">
    <property type="entry name" value="Nac domain-containing protein 86"/>
    <property type="match status" value="1"/>
</dbReference>
<evidence type="ECO:0000256" key="10">
    <source>
        <dbReference type="ARBA" id="ARBA00023242"/>
    </source>
</evidence>
<evidence type="ECO:0000256" key="8">
    <source>
        <dbReference type="ARBA" id="ARBA00023159"/>
    </source>
</evidence>
<keyword evidence="9" id="KW-0804">Transcription</keyword>
<dbReference type="GO" id="GO:0000976">
    <property type="term" value="F:transcription cis-regulatory region binding"/>
    <property type="evidence" value="ECO:0007669"/>
    <property type="project" value="UniProtKB-ARBA"/>
</dbReference>
<dbReference type="Proteomes" id="UP001632038">
    <property type="component" value="Unassembled WGS sequence"/>
</dbReference>
<keyword evidence="10" id="KW-0539">Nucleus</keyword>
<keyword evidence="4 12" id="KW-1133">Transmembrane helix</keyword>
<comment type="subcellular location">
    <subcellularLocation>
        <location evidence="2">Membrane</location>
        <topology evidence="2">Single-pass membrane protein</topology>
    </subcellularLocation>
    <subcellularLocation>
        <location evidence="1">Nucleus</location>
    </subcellularLocation>
</comment>
<accession>A0ABD3EH57</accession>
<dbReference type="InterPro" id="IPR036093">
    <property type="entry name" value="NAC_dom_sf"/>
</dbReference>
<evidence type="ECO:0000256" key="7">
    <source>
        <dbReference type="ARBA" id="ARBA00023136"/>
    </source>
</evidence>
<evidence type="ECO:0000256" key="3">
    <source>
        <dbReference type="ARBA" id="ARBA00022692"/>
    </source>
</evidence>
<keyword evidence="15" id="KW-1185">Reference proteome</keyword>
<evidence type="ECO:0000256" key="2">
    <source>
        <dbReference type="ARBA" id="ARBA00004167"/>
    </source>
</evidence>
<evidence type="ECO:0000256" key="6">
    <source>
        <dbReference type="ARBA" id="ARBA00023125"/>
    </source>
</evidence>
<dbReference type="Gene3D" id="2.170.150.80">
    <property type="entry name" value="NAC domain"/>
    <property type="match status" value="1"/>
</dbReference>
<evidence type="ECO:0000256" key="4">
    <source>
        <dbReference type="ARBA" id="ARBA00022989"/>
    </source>
</evidence>
<feature type="transmembrane region" description="Helical" evidence="12">
    <location>
        <begin position="526"/>
        <end position="547"/>
    </location>
</feature>
<evidence type="ECO:0000256" key="11">
    <source>
        <dbReference type="SAM" id="MobiDB-lite"/>
    </source>
</evidence>
<dbReference type="GO" id="GO:0006355">
    <property type="term" value="P:regulation of DNA-templated transcription"/>
    <property type="evidence" value="ECO:0007669"/>
    <property type="project" value="UniProtKB-ARBA"/>
</dbReference>
<dbReference type="SUPFAM" id="SSF101941">
    <property type="entry name" value="NAC domain"/>
    <property type="match status" value="1"/>
</dbReference>
<evidence type="ECO:0000256" key="9">
    <source>
        <dbReference type="ARBA" id="ARBA00023163"/>
    </source>
</evidence>
<gene>
    <name evidence="14" type="ORF">CASFOL_003428</name>
</gene>
<evidence type="ECO:0000256" key="5">
    <source>
        <dbReference type="ARBA" id="ARBA00023015"/>
    </source>
</evidence>
<feature type="region of interest" description="Disordered" evidence="11">
    <location>
        <begin position="473"/>
        <end position="503"/>
    </location>
</feature>
<keyword evidence="7 12" id="KW-0472">Membrane</keyword>
<protein>
    <recommendedName>
        <fullName evidence="13">NAC domain-containing protein</fullName>
    </recommendedName>
</protein>
<feature type="domain" description="NAC" evidence="13">
    <location>
        <begin position="9"/>
        <end position="160"/>
    </location>
</feature>
<evidence type="ECO:0000256" key="1">
    <source>
        <dbReference type="ARBA" id="ARBA00004123"/>
    </source>
</evidence>
<reference evidence="15" key="1">
    <citation type="journal article" date="2024" name="IScience">
        <title>Strigolactones Initiate the Formation of Haustorium-like Structures in Castilleja.</title>
        <authorList>
            <person name="Buerger M."/>
            <person name="Peterson D."/>
            <person name="Chory J."/>
        </authorList>
    </citation>
    <scope>NUCLEOTIDE SEQUENCE [LARGE SCALE GENOMIC DNA]</scope>
</reference>
<evidence type="ECO:0000313" key="14">
    <source>
        <dbReference type="EMBL" id="KAL3653747.1"/>
    </source>
</evidence>
<feature type="compositionally biased region" description="Polar residues" evidence="11">
    <location>
        <begin position="485"/>
        <end position="495"/>
    </location>
</feature>